<dbReference type="Proteomes" id="UP000037904">
    <property type="component" value="Unassembled WGS sequence"/>
</dbReference>
<comment type="caution">
    <text evidence="1">The sequence shown here is derived from an EMBL/GenBank/DDBJ whole genome shotgun (WGS) entry which is preliminary data.</text>
</comment>
<reference evidence="1 2" key="1">
    <citation type="submission" date="2015-04" db="EMBL/GenBank/DDBJ databases">
        <title>The draft genome sequence of Fusarium langsethiae, a T-2/HT-2 mycotoxin producer.</title>
        <authorList>
            <person name="Lysoe E."/>
            <person name="Divon H.H."/>
            <person name="Terzi V."/>
            <person name="Orru L."/>
            <person name="Lamontanara A."/>
            <person name="Kolseth A.-K."/>
            <person name="Frandsen R.J."/>
            <person name="Nielsen K."/>
            <person name="Thrane U."/>
        </authorList>
    </citation>
    <scope>NUCLEOTIDE SEQUENCE [LARGE SCALE GENOMIC DNA]</scope>
    <source>
        <strain evidence="1 2">Fl201059</strain>
    </source>
</reference>
<protein>
    <submittedName>
        <fullName evidence="1">Atg16-protein</fullName>
    </submittedName>
</protein>
<dbReference type="AlphaFoldDB" id="A0A0N0DC07"/>
<evidence type="ECO:0000313" key="1">
    <source>
        <dbReference type="EMBL" id="KPA37537.1"/>
    </source>
</evidence>
<proteinExistence type="predicted"/>
<organism evidence="1 2">
    <name type="scientific">Fusarium langsethiae</name>
    <dbReference type="NCBI Taxonomy" id="179993"/>
    <lineage>
        <taxon>Eukaryota</taxon>
        <taxon>Fungi</taxon>
        <taxon>Dikarya</taxon>
        <taxon>Ascomycota</taxon>
        <taxon>Pezizomycotina</taxon>
        <taxon>Sordariomycetes</taxon>
        <taxon>Hypocreomycetidae</taxon>
        <taxon>Hypocreales</taxon>
        <taxon>Nectriaceae</taxon>
        <taxon>Fusarium</taxon>
    </lineage>
</organism>
<evidence type="ECO:0000313" key="2">
    <source>
        <dbReference type="Proteomes" id="UP000037904"/>
    </source>
</evidence>
<dbReference type="OrthoDB" id="5392447at2759"/>
<sequence length="275" mass="31682">MVSSMSTRDEWIISQAAPTLEELEDTSSKCHLDDALTLCNYLNGGINAESAARLITAMVRRKVLDKPQDVPMALFQIMRLLAETLIQFDQDREMILDLLVAIQNLPSDGRVLWWRLPAFAELWQGCYVSHGDKDYKAPFFKKAGTLEAHMYMRGLHPVDDHWAYLAINLICLEGEGLELVIYEIHAWLDVAGSKLAENLQPAQVKGFERAVRGRREKIYDIQATMYEHWEHWKKRFLQVSYDEDFLSPEFRLMAGKCHEIMKSLVVNQPDPPSEK</sequence>
<dbReference type="EMBL" id="JXCE01000398">
    <property type="protein sequence ID" value="KPA37537.1"/>
    <property type="molecule type" value="Genomic_DNA"/>
</dbReference>
<keyword evidence="2" id="KW-1185">Reference proteome</keyword>
<gene>
    <name evidence="1" type="ORF">FLAG1_09649</name>
</gene>
<name>A0A0N0DC07_FUSLA</name>
<accession>A0A0N0DC07</accession>